<gene>
    <name evidence="3" type="ORF">ZIOFF_068957</name>
</gene>
<dbReference type="SMART" id="SM00504">
    <property type="entry name" value="Ubox"/>
    <property type="match status" value="1"/>
</dbReference>
<dbReference type="PANTHER" id="PTHR23315">
    <property type="entry name" value="U BOX DOMAIN-CONTAINING"/>
    <property type="match status" value="1"/>
</dbReference>
<organism evidence="3 4">
    <name type="scientific">Zingiber officinale</name>
    <name type="common">Ginger</name>
    <name type="synonym">Amomum zingiber</name>
    <dbReference type="NCBI Taxonomy" id="94328"/>
    <lineage>
        <taxon>Eukaryota</taxon>
        <taxon>Viridiplantae</taxon>
        <taxon>Streptophyta</taxon>
        <taxon>Embryophyta</taxon>
        <taxon>Tracheophyta</taxon>
        <taxon>Spermatophyta</taxon>
        <taxon>Magnoliopsida</taxon>
        <taxon>Liliopsida</taxon>
        <taxon>Zingiberales</taxon>
        <taxon>Zingiberaceae</taxon>
        <taxon>Zingiber</taxon>
    </lineage>
</organism>
<feature type="compositionally biased region" description="Low complexity" evidence="1">
    <location>
        <begin position="220"/>
        <end position="239"/>
    </location>
</feature>
<accession>A0A8J5EPJ7</accession>
<feature type="domain" description="U-box" evidence="2">
    <location>
        <begin position="33"/>
        <end position="116"/>
    </location>
</feature>
<feature type="compositionally biased region" description="Polar residues" evidence="1">
    <location>
        <begin position="567"/>
        <end position="581"/>
    </location>
</feature>
<comment type="caution">
    <text evidence="3">The sequence shown here is derived from an EMBL/GenBank/DDBJ whole genome shotgun (WGS) entry which is preliminary data.</text>
</comment>
<dbReference type="Proteomes" id="UP000734854">
    <property type="component" value="Unassembled WGS sequence"/>
</dbReference>
<keyword evidence="4" id="KW-1185">Reference proteome</keyword>
<dbReference type="InterPro" id="IPR003613">
    <property type="entry name" value="Ubox_domain"/>
</dbReference>
<sequence>MASRVPRCQLSSPRCSPPPSAAAAAADALLAEAAPAQFLCPVSRSLMGDPVVFAATGWTFERSCVLACLELGIAPPDLSPRLPSSSISSPPSMPVLIPNATLKSAIHNWCDARGLPRPLPIPLDAARALVRRLVPSDSPPSTSAVIFRSSPGGLASSDCGGKEKYGALGTNSLRFVPENKKDQSLKVPALASGSTSRADDTLRLKLSEIDINSEESPENSPLCSSPFTSSSSHRTSSSSSLEIDNTKATLLTCSDVDAFEDEILAKLTNDDIKEQEFAAISLRHATRENRVCRIKLCSRRLLAALRSMVLSRCAAVQVSAVAAIVNLSLEPENKVAIVSCGVVLPLVDVLKHGQPEVREHAAAAFFSLALEEENRVTIGSLGAIPPLLSLFSCLTNAGLRARRDAGMALYYLSLADLNRSKIAQTAGAVRALFAVAEATGECEAAAAIQTSPRRLGPGLPRLAMMVISHLAACSDGRSALMDAEAIAAAVALMRSDAAAMEEHCVAVLYGMSRDRYRFPGLARAAGAEQILMRVAEGGNGDVRRRMATKTLRAIRRQDDDETAPVSRRTTGSTADGNSRANSDGLVSFRLDNTAAGDGSHNKSAPF</sequence>
<evidence type="ECO:0000313" key="4">
    <source>
        <dbReference type="Proteomes" id="UP000734854"/>
    </source>
</evidence>
<feature type="region of interest" description="Disordered" evidence="1">
    <location>
        <begin position="135"/>
        <end position="159"/>
    </location>
</feature>
<dbReference type="EMBL" id="JACMSC010000020">
    <property type="protein sequence ID" value="KAG6471515.1"/>
    <property type="molecule type" value="Genomic_DNA"/>
</dbReference>
<dbReference type="GO" id="GO:0004842">
    <property type="term" value="F:ubiquitin-protein transferase activity"/>
    <property type="evidence" value="ECO:0007669"/>
    <property type="project" value="InterPro"/>
</dbReference>
<dbReference type="PANTHER" id="PTHR23315:SF339">
    <property type="entry name" value="U-BOX DOMAIN-CONTAINING PROTEIN 40"/>
    <property type="match status" value="1"/>
</dbReference>
<dbReference type="Pfam" id="PF00514">
    <property type="entry name" value="Arm"/>
    <property type="match status" value="1"/>
</dbReference>
<dbReference type="AlphaFoldDB" id="A0A8J5EPJ7"/>
<dbReference type="SMART" id="SM00185">
    <property type="entry name" value="ARM"/>
    <property type="match status" value="2"/>
</dbReference>
<feature type="region of interest" description="Disordered" evidence="1">
    <location>
        <begin position="212"/>
        <end position="239"/>
    </location>
</feature>
<evidence type="ECO:0000259" key="2">
    <source>
        <dbReference type="PROSITE" id="PS51698"/>
    </source>
</evidence>
<proteinExistence type="predicted"/>
<reference evidence="3 4" key="1">
    <citation type="submission" date="2020-08" db="EMBL/GenBank/DDBJ databases">
        <title>Plant Genome Project.</title>
        <authorList>
            <person name="Zhang R.-G."/>
        </authorList>
    </citation>
    <scope>NUCLEOTIDE SEQUENCE [LARGE SCALE GENOMIC DNA]</scope>
    <source>
        <tissue evidence="3">Rhizome</tissue>
    </source>
</reference>
<protein>
    <recommendedName>
        <fullName evidence="2">U-box domain-containing protein</fullName>
    </recommendedName>
</protein>
<name>A0A8J5EPJ7_ZINOF</name>
<dbReference type="OrthoDB" id="780323at2759"/>
<evidence type="ECO:0000313" key="3">
    <source>
        <dbReference type="EMBL" id="KAG6471515.1"/>
    </source>
</evidence>
<dbReference type="PROSITE" id="PS51698">
    <property type="entry name" value="U_BOX"/>
    <property type="match status" value="1"/>
</dbReference>
<evidence type="ECO:0000256" key="1">
    <source>
        <dbReference type="SAM" id="MobiDB-lite"/>
    </source>
</evidence>
<dbReference type="GO" id="GO:0016567">
    <property type="term" value="P:protein ubiquitination"/>
    <property type="evidence" value="ECO:0007669"/>
    <property type="project" value="InterPro"/>
</dbReference>
<dbReference type="InterPro" id="IPR000225">
    <property type="entry name" value="Armadillo"/>
</dbReference>
<dbReference type="Pfam" id="PF04564">
    <property type="entry name" value="U-box"/>
    <property type="match status" value="1"/>
</dbReference>
<feature type="region of interest" description="Disordered" evidence="1">
    <location>
        <begin position="554"/>
        <end position="606"/>
    </location>
</feature>